<dbReference type="Pfam" id="PF01030">
    <property type="entry name" value="Recep_L_domain"/>
    <property type="match status" value="2"/>
</dbReference>
<dbReference type="InterPro" id="IPR036941">
    <property type="entry name" value="Rcpt_L-dom_sf"/>
</dbReference>
<dbReference type="InterPro" id="IPR000494">
    <property type="entry name" value="Rcpt_L-dom"/>
</dbReference>
<reference evidence="3" key="1">
    <citation type="submission" date="2016-11" db="UniProtKB">
        <authorList>
            <consortium name="WormBaseParasite"/>
        </authorList>
    </citation>
    <scope>IDENTIFICATION</scope>
</reference>
<evidence type="ECO:0000313" key="2">
    <source>
        <dbReference type="Proteomes" id="UP000095282"/>
    </source>
</evidence>
<organism evidence="2 3">
    <name type="scientific">Caenorhabditis tropicalis</name>
    <dbReference type="NCBI Taxonomy" id="1561998"/>
    <lineage>
        <taxon>Eukaryota</taxon>
        <taxon>Metazoa</taxon>
        <taxon>Ecdysozoa</taxon>
        <taxon>Nematoda</taxon>
        <taxon>Chromadorea</taxon>
        <taxon>Rhabditida</taxon>
        <taxon>Rhabditina</taxon>
        <taxon>Rhabditomorpha</taxon>
        <taxon>Rhabditoidea</taxon>
        <taxon>Rhabditidae</taxon>
        <taxon>Peloderinae</taxon>
        <taxon>Caenorhabditis</taxon>
    </lineage>
</organism>
<feature type="domain" description="Receptor L-domain" evidence="1">
    <location>
        <begin position="197"/>
        <end position="278"/>
    </location>
</feature>
<protein>
    <submittedName>
        <fullName evidence="3">Recep_L_domain domain-containing protein</fullName>
    </submittedName>
</protein>
<name>A0A1I7V2I6_9PELO</name>
<dbReference type="PANTHER" id="PTHR21662:SF23">
    <property type="entry name" value="RECEPTOR L-DOMAIN DOMAIN-CONTAINING PROTEIN"/>
    <property type="match status" value="1"/>
</dbReference>
<feature type="domain" description="Receptor L-domain" evidence="1">
    <location>
        <begin position="41"/>
        <end position="132"/>
    </location>
</feature>
<keyword evidence="2" id="KW-1185">Reference proteome</keyword>
<accession>A0A1I7V2I6</accession>
<evidence type="ECO:0000313" key="3">
    <source>
        <dbReference type="WBParaSite" id="Csp11.Scaffold630.g21747.t2"/>
    </source>
</evidence>
<dbReference type="InterPro" id="IPR053079">
    <property type="entry name" value="SPS2_domain"/>
</dbReference>
<dbReference type="AlphaFoldDB" id="A0A1I7V2I6"/>
<dbReference type="Proteomes" id="UP000095282">
    <property type="component" value="Unplaced"/>
</dbReference>
<dbReference type="PANTHER" id="PTHR21662">
    <property type="entry name" value="RECEPTOR PROTEIN-TYROSINE KINASE"/>
    <property type="match status" value="1"/>
</dbReference>
<dbReference type="WBParaSite" id="Csp11.Scaffold630.g21747.t2">
    <property type="protein sequence ID" value="Csp11.Scaffold630.g21747.t2"/>
    <property type="gene ID" value="Csp11.Scaffold630.g21747"/>
</dbReference>
<sequence>MNCAKELTRFERIEQAYECDPACWFREDHINSSTIYKWPVNCTDVCGLMNFYADSDVTVFELQHYFQNLKVLKGGLTMYHTKYASIEFLETLEEVYCDELDILAFAFNPDLEVLNFGDLRNITCNFYAYNNTVLNATSFCEKYVDMTVLFIYDNYKSCEGCVVSRLYSSDLQKYTECKSMINAMWFSYFYTDYDPPIDLSPLANIQNLTGCLAFYNTDFKNMSFFERLENLKSNRYLNNDLSIEMCYNMTRLSFPALKVRVFAKTKYQISFQDNSDSLLNSAACMIFMNDLFDTNVSFNGKECEVIDREKEEVKNSQGIVMGAWQLFLLLFILFL</sequence>
<dbReference type="Gene3D" id="3.80.20.20">
    <property type="entry name" value="Receptor L-domain"/>
    <property type="match status" value="2"/>
</dbReference>
<dbReference type="SUPFAM" id="SSF52058">
    <property type="entry name" value="L domain-like"/>
    <property type="match status" value="2"/>
</dbReference>
<evidence type="ECO:0000259" key="1">
    <source>
        <dbReference type="Pfam" id="PF01030"/>
    </source>
</evidence>
<proteinExistence type="predicted"/>